<protein>
    <submittedName>
        <fullName evidence="1">Uncharacterized protein</fullName>
    </submittedName>
</protein>
<accession>A0A3B0PR25</accession>
<evidence type="ECO:0000313" key="1">
    <source>
        <dbReference type="EMBL" id="SYV93896.1"/>
    </source>
</evidence>
<evidence type="ECO:0000313" key="2">
    <source>
        <dbReference type="Proteomes" id="UP000260136"/>
    </source>
</evidence>
<feature type="non-terminal residue" evidence="1">
    <location>
        <position position="49"/>
    </location>
</feature>
<name>A0A3B0PR25_MYCGL</name>
<reference evidence="2" key="1">
    <citation type="submission" date="2018-06" db="EMBL/GenBank/DDBJ databases">
        <authorList>
            <consortium name="Pathogen Informatics"/>
        </authorList>
    </citation>
    <scope>NUCLEOTIDE SEQUENCE [LARGE SCALE GENOMIC DNA]</scope>
    <source>
        <strain evidence="2">NCTC10115</strain>
    </source>
</reference>
<dbReference type="Proteomes" id="UP000260136">
    <property type="component" value="Chromosome"/>
</dbReference>
<organism evidence="1 2">
    <name type="scientific">Mycoplasmoides gallisepticum</name>
    <name type="common">Mycoplasma gallisepticum</name>
    <dbReference type="NCBI Taxonomy" id="2096"/>
    <lineage>
        <taxon>Bacteria</taxon>
        <taxon>Bacillati</taxon>
        <taxon>Mycoplasmatota</taxon>
        <taxon>Mycoplasmoidales</taxon>
        <taxon>Mycoplasmoidaceae</taxon>
        <taxon>Mycoplasmoides</taxon>
    </lineage>
</organism>
<proteinExistence type="predicted"/>
<dbReference type="EMBL" id="LS991952">
    <property type="protein sequence ID" value="SYV93896.1"/>
    <property type="molecule type" value="Genomic_DNA"/>
</dbReference>
<dbReference type="AlphaFoldDB" id="A0A3B0PR25"/>
<sequence>MIESAKLVTEQINKFIELEQYKSETKKRTILKNLEIDIKRYHKQYFNSW</sequence>
<gene>
    <name evidence="1" type="ORF">NCTC10115_00187</name>
</gene>